<dbReference type="InterPro" id="IPR011009">
    <property type="entry name" value="Kinase-like_dom_sf"/>
</dbReference>
<accession>A0A9P8C2X4</accession>
<proteinExistence type="predicted"/>
<dbReference type="GO" id="GO:0004674">
    <property type="term" value="F:protein serine/threonine kinase activity"/>
    <property type="evidence" value="ECO:0007669"/>
    <property type="project" value="UniProtKB-EC"/>
</dbReference>
<dbReference type="PROSITE" id="PS00109">
    <property type="entry name" value="PROTEIN_KINASE_TYR"/>
    <property type="match status" value="1"/>
</dbReference>
<evidence type="ECO:0000313" key="16">
    <source>
        <dbReference type="Proteomes" id="UP000824998"/>
    </source>
</evidence>
<evidence type="ECO:0000256" key="2">
    <source>
        <dbReference type="ARBA" id="ARBA00011534"/>
    </source>
</evidence>
<dbReference type="OrthoDB" id="1668230at2759"/>
<evidence type="ECO:0000256" key="11">
    <source>
        <dbReference type="ARBA" id="ARBA00033194"/>
    </source>
</evidence>
<dbReference type="GO" id="GO:0005524">
    <property type="term" value="F:ATP binding"/>
    <property type="evidence" value="ECO:0007669"/>
    <property type="project" value="UniProtKB-KW"/>
</dbReference>
<name>A0A9P8C2X4_9HELO</name>
<evidence type="ECO:0000256" key="5">
    <source>
        <dbReference type="ARBA" id="ARBA00019973"/>
    </source>
</evidence>
<evidence type="ECO:0000313" key="15">
    <source>
        <dbReference type="EMBL" id="KAG9230401.1"/>
    </source>
</evidence>
<dbReference type="PROSITE" id="PS50011">
    <property type="entry name" value="PROTEIN_KINASE_DOM"/>
    <property type="match status" value="1"/>
</dbReference>
<keyword evidence="8 15" id="KW-0418">Kinase</keyword>
<keyword evidence="6" id="KW-0808">Transferase</keyword>
<evidence type="ECO:0000256" key="12">
    <source>
        <dbReference type="ARBA" id="ARBA00047899"/>
    </source>
</evidence>
<dbReference type="GO" id="GO:0005737">
    <property type="term" value="C:cytoplasm"/>
    <property type="evidence" value="ECO:0007669"/>
    <property type="project" value="TreeGrafter"/>
</dbReference>
<dbReference type="InterPro" id="IPR008266">
    <property type="entry name" value="Tyr_kinase_AS"/>
</dbReference>
<evidence type="ECO:0000256" key="1">
    <source>
        <dbReference type="ARBA" id="ARBA00003747"/>
    </source>
</evidence>
<keyword evidence="7" id="KW-0547">Nucleotide-binding</keyword>
<evidence type="ECO:0000256" key="6">
    <source>
        <dbReference type="ARBA" id="ARBA00022679"/>
    </source>
</evidence>
<dbReference type="AlphaFoldDB" id="A0A9P8C2X4"/>
<dbReference type="Proteomes" id="UP000824998">
    <property type="component" value="Unassembled WGS sequence"/>
</dbReference>
<dbReference type="InterPro" id="IPR000719">
    <property type="entry name" value="Prot_kinase_dom"/>
</dbReference>
<organism evidence="15 16">
    <name type="scientific">Amylocarpus encephaloides</name>
    <dbReference type="NCBI Taxonomy" id="45428"/>
    <lineage>
        <taxon>Eukaryota</taxon>
        <taxon>Fungi</taxon>
        <taxon>Dikarya</taxon>
        <taxon>Ascomycota</taxon>
        <taxon>Pezizomycotina</taxon>
        <taxon>Leotiomycetes</taxon>
        <taxon>Helotiales</taxon>
        <taxon>Helotiales incertae sedis</taxon>
        <taxon>Amylocarpus</taxon>
    </lineage>
</organism>
<evidence type="ECO:0000256" key="3">
    <source>
        <dbReference type="ARBA" id="ARBA00012513"/>
    </source>
</evidence>
<evidence type="ECO:0000256" key="8">
    <source>
        <dbReference type="ARBA" id="ARBA00022777"/>
    </source>
</evidence>
<protein>
    <recommendedName>
        <fullName evidence="5">EKC/KEOPS complex subunit BUD32</fullName>
        <ecNumber evidence="3">2.7.11.1</ecNumber>
    </recommendedName>
    <alternativeName>
        <fullName evidence="10 11">Atypical Serine/threonine protein kinase BUD32</fullName>
    </alternativeName>
    <alternativeName>
        <fullName evidence="4">EKC/KEOPS complex subunit bud32</fullName>
    </alternativeName>
</protein>
<evidence type="ECO:0000256" key="4">
    <source>
        <dbReference type="ARBA" id="ARBA00013948"/>
    </source>
</evidence>
<comment type="subunit">
    <text evidence="2">Component of the EKC/KEOPS complex composed of at least BUD32, CGI121, GON7, KAE1 and PCC1; the whole complex dimerizes.</text>
</comment>
<keyword evidence="16" id="KW-1185">Reference proteome</keyword>
<dbReference type="PANTHER" id="PTHR11042">
    <property type="entry name" value="EUKARYOTIC TRANSLATION INITIATION FACTOR 2-ALPHA KINASE EIF2-ALPHA KINASE -RELATED"/>
    <property type="match status" value="1"/>
</dbReference>
<dbReference type="InterPro" id="IPR050339">
    <property type="entry name" value="CC_SR_Kinase"/>
</dbReference>
<evidence type="ECO:0000256" key="7">
    <source>
        <dbReference type="ARBA" id="ARBA00022741"/>
    </source>
</evidence>
<evidence type="ECO:0000259" key="14">
    <source>
        <dbReference type="PROSITE" id="PS50011"/>
    </source>
</evidence>
<dbReference type="SUPFAM" id="SSF56112">
    <property type="entry name" value="Protein kinase-like (PK-like)"/>
    <property type="match status" value="1"/>
</dbReference>
<dbReference type="Gene3D" id="1.10.510.10">
    <property type="entry name" value="Transferase(Phosphotransferase) domain 1"/>
    <property type="match status" value="1"/>
</dbReference>
<evidence type="ECO:0000256" key="10">
    <source>
        <dbReference type="ARBA" id="ARBA00030980"/>
    </source>
</evidence>
<evidence type="ECO:0000256" key="9">
    <source>
        <dbReference type="ARBA" id="ARBA00022840"/>
    </source>
</evidence>
<comment type="caution">
    <text evidence="15">The sequence shown here is derived from an EMBL/GenBank/DDBJ whole genome shotgun (WGS) entry which is preliminary data.</text>
</comment>
<feature type="domain" description="Protein kinase" evidence="14">
    <location>
        <begin position="1"/>
        <end position="195"/>
    </location>
</feature>
<dbReference type="Pfam" id="PF00069">
    <property type="entry name" value="Pkinase"/>
    <property type="match status" value="1"/>
</dbReference>
<dbReference type="EMBL" id="MU251676">
    <property type="protein sequence ID" value="KAG9230401.1"/>
    <property type="molecule type" value="Genomic_DNA"/>
</dbReference>
<reference evidence="15" key="1">
    <citation type="journal article" date="2021" name="IMA Fungus">
        <title>Genomic characterization of three marine fungi, including Emericellopsis atlantica sp. nov. with signatures of a generalist lifestyle and marine biomass degradation.</title>
        <authorList>
            <person name="Hagestad O.C."/>
            <person name="Hou L."/>
            <person name="Andersen J.H."/>
            <person name="Hansen E.H."/>
            <person name="Altermark B."/>
            <person name="Li C."/>
            <person name="Kuhnert E."/>
            <person name="Cox R.J."/>
            <person name="Crous P.W."/>
            <person name="Spatafora J.W."/>
            <person name="Lail K."/>
            <person name="Amirebrahimi M."/>
            <person name="Lipzen A."/>
            <person name="Pangilinan J."/>
            <person name="Andreopoulos W."/>
            <person name="Hayes R.D."/>
            <person name="Ng V."/>
            <person name="Grigoriev I.V."/>
            <person name="Jackson S.A."/>
            <person name="Sutton T.D.S."/>
            <person name="Dobson A.D.W."/>
            <person name="Rama T."/>
        </authorList>
    </citation>
    <scope>NUCLEOTIDE SEQUENCE</scope>
    <source>
        <strain evidence="15">TRa018bII</strain>
    </source>
</reference>
<sequence length="195" mass="21910">MAALKYYGSTSSFSRVRPGVILKSPTQVWEEKLTKEFARNFLVKRQIFDRLSDHPRIVRFTMGMQQGLLLAEASHGNLQQYIDENNSFIPLSLRKKWCRQTAESITNLHSLGVIHSDLRPDNFLVHATSTASLDIWLCDFGGSTCEELGLDGGHLPEAGFFDPTQEYVSTPATDIFSLGSILPCQDLSRPNYPTK</sequence>
<keyword evidence="9" id="KW-0067">ATP-binding</keyword>
<dbReference type="EC" id="2.7.11.1" evidence="3"/>
<dbReference type="GO" id="GO:0005634">
    <property type="term" value="C:nucleus"/>
    <property type="evidence" value="ECO:0007669"/>
    <property type="project" value="TreeGrafter"/>
</dbReference>
<evidence type="ECO:0000256" key="13">
    <source>
        <dbReference type="ARBA" id="ARBA00048679"/>
    </source>
</evidence>
<gene>
    <name evidence="15" type="ORF">BJ875DRAFT_385224</name>
</gene>
<comment type="catalytic activity">
    <reaction evidence="13">
        <text>L-seryl-[protein] + ATP = O-phospho-L-seryl-[protein] + ADP + H(+)</text>
        <dbReference type="Rhea" id="RHEA:17989"/>
        <dbReference type="Rhea" id="RHEA-COMP:9863"/>
        <dbReference type="Rhea" id="RHEA-COMP:11604"/>
        <dbReference type="ChEBI" id="CHEBI:15378"/>
        <dbReference type="ChEBI" id="CHEBI:29999"/>
        <dbReference type="ChEBI" id="CHEBI:30616"/>
        <dbReference type="ChEBI" id="CHEBI:83421"/>
        <dbReference type="ChEBI" id="CHEBI:456216"/>
        <dbReference type="EC" id="2.7.11.1"/>
    </reaction>
</comment>
<comment type="catalytic activity">
    <reaction evidence="12">
        <text>L-threonyl-[protein] + ATP = O-phospho-L-threonyl-[protein] + ADP + H(+)</text>
        <dbReference type="Rhea" id="RHEA:46608"/>
        <dbReference type="Rhea" id="RHEA-COMP:11060"/>
        <dbReference type="Rhea" id="RHEA-COMP:11605"/>
        <dbReference type="ChEBI" id="CHEBI:15378"/>
        <dbReference type="ChEBI" id="CHEBI:30013"/>
        <dbReference type="ChEBI" id="CHEBI:30616"/>
        <dbReference type="ChEBI" id="CHEBI:61977"/>
        <dbReference type="ChEBI" id="CHEBI:456216"/>
        <dbReference type="EC" id="2.7.11.1"/>
    </reaction>
</comment>
<comment type="function">
    <text evidence="1">Component of the EKC/KEOPS complex that is required for the formation of a threonylcarbamoyl group on adenosine at position 37 (t(6)A37) in tRNAs that read codons beginning with adenine. The complex is probably involved in the transfer of the threonylcarbamoyl moiety of threonylcarbamoyl-AMP (TC-AMP) to the N6 group of A37. BUD32 has ATPase activity in the context of the EKC/KEOPS complex and likely plays a supporting role to the catalytic subunit KAE1. The EKC/KEOPS complex also promotes both telomere uncapping and telomere elongation. The complex is required for efficient recruitment of transcriptional coactivators.</text>
</comment>